<evidence type="ECO:0000313" key="3">
    <source>
        <dbReference type="RefSeq" id="XP_017981026.1"/>
    </source>
</evidence>
<feature type="region of interest" description="Disordered" evidence="1">
    <location>
        <begin position="17"/>
        <end position="55"/>
    </location>
</feature>
<dbReference type="Gramene" id="Tc08v2_t015970.1">
    <property type="protein sequence ID" value="Tc08v2_p015970.1"/>
    <property type="gene ID" value="Tc08v2_g015970"/>
</dbReference>
<feature type="compositionally biased region" description="Acidic residues" evidence="1">
    <location>
        <begin position="42"/>
        <end position="55"/>
    </location>
</feature>
<reference evidence="3" key="2">
    <citation type="submission" date="2025-08" db="UniProtKB">
        <authorList>
            <consortium name="RefSeq"/>
        </authorList>
    </citation>
    <scope>IDENTIFICATION</scope>
</reference>
<evidence type="ECO:0000313" key="2">
    <source>
        <dbReference type="Proteomes" id="UP000694886"/>
    </source>
</evidence>
<evidence type="ECO:0000256" key="1">
    <source>
        <dbReference type="SAM" id="MobiDB-lite"/>
    </source>
</evidence>
<dbReference type="RefSeq" id="XP_017981026.1">
    <property type="nucleotide sequence ID" value="XM_018125537.1"/>
</dbReference>
<dbReference type="KEGG" id="tcc:108663042"/>
<accession>A0AB32WTI3</accession>
<reference evidence="2" key="1">
    <citation type="journal article" date="1997" name="Nucleic Acids Res.">
        <title>tRNAscan-SE: a program for improved detection of transfer RNA genes in genomic sequence.</title>
        <authorList>
            <person name="Lowe T.M."/>
            <person name="Eddy S.R."/>
        </authorList>
    </citation>
    <scope>NUCLEOTIDE SEQUENCE [LARGE SCALE GENOMIC DNA]</scope>
    <source>
        <strain evidence="2">r\B97-61/B2</strain>
    </source>
</reference>
<dbReference type="AlphaFoldDB" id="A0AB32WTI3"/>
<organism evidence="2 3">
    <name type="scientific">Theobroma cacao</name>
    <name type="common">Cacao</name>
    <name type="synonym">Cocoa</name>
    <dbReference type="NCBI Taxonomy" id="3641"/>
    <lineage>
        <taxon>Eukaryota</taxon>
        <taxon>Viridiplantae</taxon>
        <taxon>Streptophyta</taxon>
        <taxon>Embryophyta</taxon>
        <taxon>Tracheophyta</taxon>
        <taxon>Spermatophyta</taxon>
        <taxon>Magnoliopsida</taxon>
        <taxon>eudicotyledons</taxon>
        <taxon>Gunneridae</taxon>
        <taxon>Pentapetalae</taxon>
        <taxon>rosids</taxon>
        <taxon>malvids</taxon>
        <taxon>Malvales</taxon>
        <taxon>Malvaceae</taxon>
        <taxon>Byttnerioideae</taxon>
        <taxon>Theobroma</taxon>
    </lineage>
</organism>
<protein>
    <submittedName>
        <fullName evidence="3">Uncharacterized protein LOC108663042</fullName>
    </submittedName>
</protein>
<feature type="compositionally biased region" description="Acidic residues" evidence="1">
    <location>
        <begin position="21"/>
        <end position="35"/>
    </location>
</feature>
<name>A0AB32WTI3_THECC</name>
<dbReference type="Proteomes" id="UP000694886">
    <property type="component" value="Chromosome 8"/>
</dbReference>
<dbReference type="GeneID" id="108663042"/>
<sequence length="207" mass="24050">MALKTLFYLPLIKLDMQVEHSEEDDDDEGVEGEDEETKKDAEEDDDNESNDPEYENDENEFAFFTTDCATTDATLVIDTINVHSYVHIDRYSIQSTGNAANSNYHHSTLAKTRVTPTIMRIIKSHFSGPWPTWKLIPTIVKEAMWRKFKKSFTWADTDASMVYNIWEKIYKDQLKDLLADKHEKAKKDTSTRHDLLLTKGRHTLRSQ</sequence>
<gene>
    <name evidence="3" type="primary">LOC108663042</name>
</gene>
<proteinExistence type="predicted"/>